<evidence type="ECO:0000313" key="1">
    <source>
        <dbReference type="EMBL" id="PLW83470.1"/>
    </source>
</evidence>
<evidence type="ECO:0000313" key="2">
    <source>
        <dbReference type="Proteomes" id="UP000234845"/>
    </source>
</evidence>
<dbReference type="PANTHER" id="PTHR47017">
    <property type="entry name" value="ACYL-COA"/>
    <property type="match status" value="1"/>
</dbReference>
<dbReference type="EMBL" id="PKLZ01000002">
    <property type="protein sequence ID" value="PLW83470.1"/>
    <property type="molecule type" value="Genomic_DNA"/>
</dbReference>
<dbReference type="GO" id="GO:0016740">
    <property type="term" value="F:transferase activity"/>
    <property type="evidence" value="ECO:0007669"/>
    <property type="project" value="UniProtKB-KW"/>
</dbReference>
<dbReference type="Gene3D" id="3.40.630.30">
    <property type="match status" value="1"/>
</dbReference>
<gene>
    <name evidence="1" type="ORF">CWI75_03700</name>
</gene>
<dbReference type="Proteomes" id="UP000234845">
    <property type="component" value="Unassembled WGS sequence"/>
</dbReference>
<accession>A0A2N5Y500</accession>
<dbReference type="SUPFAM" id="SSF55729">
    <property type="entry name" value="Acyl-CoA N-acyltransferases (Nat)"/>
    <property type="match status" value="1"/>
</dbReference>
<dbReference type="PANTHER" id="PTHR47017:SF1">
    <property type="entry name" value="ACYL-COA"/>
    <property type="match status" value="1"/>
</dbReference>
<protein>
    <submittedName>
        <fullName evidence="1">GNAT family N-acetyltransferase</fullName>
    </submittedName>
</protein>
<dbReference type="InterPro" id="IPR007434">
    <property type="entry name" value="FemAB-like"/>
</dbReference>
<reference evidence="2" key="1">
    <citation type="submission" date="2017-11" db="EMBL/GenBank/DDBJ databases">
        <title>The draft genome sequence of Chromatocurvus sp. F02.</title>
        <authorList>
            <person name="Du Z.-J."/>
            <person name="Chang Y.-Q."/>
        </authorList>
    </citation>
    <scope>NUCLEOTIDE SEQUENCE [LARGE SCALE GENOMIC DNA]</scope>
    <source>
        <strain evidence="2">F02</strain>
    </source>
</reference>
<dbReference type="RefSeq" id="WP_101520152.1">
    <property type="nucleotide sequence ID" value="NZ_PKLZ01000002.1"/>
</dbReference>
<comment type="caution">
    <text evidence="1">The sequence shown here is derived from an EMBL/GenBank/DDBJ whole genome shotgun (WGS) entry which is preliminary data.</text>
</comment>
<proteinExistence type="predicted"/>
<name>A0A2N5Y500_9GAMM</name>
<dbReference type="Pfam" id="PF04339">
    <property type="entry name" value="FemAB_like"/>
    <property type="match status" value="1"/>
</dbReference>
<organism evidence="1 2">
    <name type="scientific">Kineobactrum sediminis</name>
    <dbReference type="NCBI Taxonomy" id="1905677"/>
    <lineage>
        <taxon>Bacteria</taxon>
        <taxon>Pseudomonadati</taxon>
        <taxon>Pseudomonadota</taxon>
        <taxon>Gammaproteobacteria</taxon>
        <taxon>Cellvibrionales</taxon>
        <taxon>Halieaceae</taxon>
        <taxon>Kineobactrum</taxon>
    </lineage>
</organism>
<dbReference type="OrthoDB" id="9776898at2"/>
<keyword evidence="1" id="KW-0808">Transferase</keyword>
<dbReference type="AlphaFoldDB" id="A0A2N5Y500"/>
<dbReference type="InterPro" id="IPR016181">
    <property type="entry name" value="Acyl_CoA_acyltransferase"/>
</dbReference>
<sequence length="389" mass="44434">MGDLDRATTVPDAEFIDSLAAVSAAEWNRVAGTDYPFLRHEFLLGLEQTACTTAETGWQPCHLLLRQKGTLVAILPLYLKGHSYGEYVFDWSWAEAWQRQGLAYYPKLVSAIPFTPATGPRLCCAPGLSREQGWDYALAAIRQFAGQRGLSSWHLLFPEEAVSQQLLQRGLPQRMTTQFHWFNDNYSCFDDFLATFASRKRKNLRRERARIHQQGLTLKLLRGVEIQPRHWLQFHHFYQMTYAKRSGHGGYLTREFFLETAPALGEQVIMVIAEQAGRGVAAALYFRSADTLYGRYWGCIEEFDCLHFEACYYQGIEYCIAEGLKRFDPGAQGEHKIQRGFQPVLTFSNHWIADPQLAAAVADFTRREQPHIEAYTAEAASLLPFRQDS</sequence>
<keyword evidence="2" id="KW-1185">Reference proteome</keyword>